<gene>
    <name evidence="1" type="ORF">RHMOL_Rhmol11G0218800</name>
</gene>
<accession>A0ACC0LVU1</accession>
<evidence type="ECO:0000313" key="2">
    <source>
        <dbReference type="Proteomes" id="UP001062846"/>
    </source>
</evidence>
<comment type="caution">
    <text evidence="1">The sequence shown here is derived from an EMBL/GenBank/DDBJ whole genome shotgun (WGS) entry which is preliminary data.</text>
</comment>
<reference evidence="1" key="1">
    <citation type="submission" date="2022-02" db="EMBL/GenBank/DDBJ databases">
        <title>Plant Genome Project.</title>
        <authorList>
            <person name="Zhang R.-G."/>
        </authorList>
    </citation>
    <scope>NUCLEOTIDE SEQUENCE</scope>
    <source>
        <strain evidence="1">AT1</strain>
    </source>
</reference>
<keyword evidence="2" id="KW-1185">Reference proteome</keyword>
<dbReference type="Proteomes" id="UP001062846">
    <property type="component" value="Chromosome 11"/>
</dbReference>
<organism evidence="1 2">
    <name type="scientific">Rhododendron molle</name>
    <name type="common">Chinese azalea</name>
    <name type="synonym">Azalea mollis</name>
    <dbReference type="NCBI Taxonomy" id="49168"/>
    <lineage>
        <taxon>Eukaryota</taxon>
        <taxon>Viridiplantae</taxon>
        <taxon>Streptophyta</taxon>
        <taxon>Embryophyta</taxon>
        <taxon>Tracheophyta</taxon>
        <taxon>Spermatophyta</taxon>
        <taxon>Magnoliopsida</taxon>
        <taxon>eudicotyledons</taxon>
        <taxon>Gunneridae</taxon>
        <taxon>Pentapetalae</taxon>
        <taxon>asterids</taxon>
        <taxon>Ericales</taxon>
        <taxon>Ericaceae</taxon>
        <taxon>Ericoideae</taxon>
        <taxon>Rhodoreae</taxon>
        <taxon>Rhododendron</taxon>
    </lineage>
</organism>
<name>A0ACC0LVU1_RHOML</name>
<dbReference type="EMBL" id="CM046398">
    <property type="protein sequence ID" value="KAI8532489.1"/>
    <property type="molecule type" value="Genomic_DNA"/>
</dbReference>
<sequence length="102" mass="11879">MRKIYICLKNNIYSASALLFISTKAVIERYDRLKEERIQLPNPISEAQVIFHDLLNFSCISNGVHIEFLFSFDMNVNSLTITKLNKIHRAMRRSFDPLVSDT</sequence>
<protein>
    <submittedName>
        <fullName evidence="1">Uncharacterized protein</fullName>
    </submittedName>
</protein>
<evidence type="ECO:0000313" key="1">
    <source>
        <dbReference type="EMBL" id="KAI8532489.1"/>
    </source>
</evidence>
<proteinExistence type="predicted"/>